<evidence type="ECO:0000256" key="8">
    <source>
        <dbReference type="ARBA" id="ARBA00023049"/>
    </source>
</evidence>
<comment type="cofactor">
    <cofactor evidence="1 10">
        <name>Zn(2+)</name>
        <dbReference type="ChEBI" id="CHEBI:29105"/>
    </cofactor>
</comment>
<dbReference type="Gene3D" id="2.30.250.10">
    <property type="entry name" value="Aminopeptidase i, Domain 2"/>
    <property type="match status" value="1"/>
</dbReference>
<evidence type="ECO:0000256" key="6">
    <source>
        <dbReference type="ARBA" id="ARBA00022801"/>
    </source>
</evidence>
<keyword evidence="5 9" id="KW-0479">Metal-binding</keyword>
<keyword evidence="6 9" id="KW-0378">Hydrolase</keyword>
<evidence type="ECO:0000256" key="5">
    <source>
        <dbReference type="ARBA" id="ARBA00022723"/>
    </source>
</evidence>
<dbReference type="STRING" id="136857.CTEST_06635"/>
<evidence type="ECO:0000313" key="11">
    <source>
        <dbReference type="EMBL" id="AKK08765.1"/>
    </source>
</evidence>
<comment type="similarity">
    <text evidence="2 9">Belongs to the peptidase M18 family.</text>
</comment>
<dbReference type="SUPFAM" id="SSF53187">
    <property type="entry name" value="Zn-dependent exopeptidases"/>
    <property type="match status" value="1"/>
</dbReference>
<evidence type="ECO:0000256" key="7">
    <source>
        <dbReference type="ARBA" id="ARBA00022833"/>
    </source>
</evidence>
<dbReference type="GO" id="GO:0005737">
    <property type="term" value="C:cytoplasm"/>
    <property type="evidence" value="ECO:0007669"/>
    <property type="project" value="UniProtKB-ARBA"/>
</dbReference>
<evidence type="ECO:0000256" key="1">
    <source>
        <dbReference type="ARBA" id="ARBA00001947"/>
    </source>
</evidence>
<keyword evidence="3 9" id="KW-0031">Aminopeptidase</keyword>
<gene>
    <name evidence="11" type="primary">apeB</name>
    <name evidence="11" type="ORF">CTEST_06635</name>
</gene>
<dbReference type="PRINTS" id="PR00932">
    <property type="entry name" value="AMINO1PTASE"/>
</dbReference>
<keyword evidence="4 9" id="KW-0645">Protease</keyword>
<dbReference type="SUPFAM" id="SSF101821">
    <property type="entry name" value="Aminopeptidase/glucanase lid domain"/>
    <property type="match status" value="1"/>
</dbReference>
<dbReference type="NCBIfam" id="NF002759">
    <property type="entry name" value="PRK02813.1"/>
    <property type="match status" value="1"/>
</dbReference>
<accession>A0A0G3H7N5</accession>
<sequence length="360" mass="38098">MAWWVPEGAGPQAGFRIIGSHTDSPGFTLKPRPEIGASGWQQAGVEVYGGPILASWLDRELSFAGQIVLADGSQRLVNTGPIARIPHLAIHLDRSSELKLDRQQHMQPVVSTTGATVLDAVAEAAGVDKHDIYAHALITVDAQKGDVFGADMELIAAGRMDNLSSVHASLVAFQRAIASGDAGDDVLVLAAFDHEEIGSASTTGAAGPILEQVLSRTADALGATADEFQRMLRRSFCVSADAAHSVHPNYVGKHDPAHQPIIGKGPVTKINANQRYASTAVTVARWEHACRSARVPSQVFVGNNDVPCGSTIGPITATRLGIPTVDVGVPLLSMHSARELAGVRDQLWFADALEAYLINH</sequence>
<dbReference type="GO" id="GO:0008270">
    <property type="term" value="F:zinc ion binding"/>
    <property type="evidence" value="ECO:0007669"/>
    <property type="project" value="InterPro"/>
</dbReference>
<evidence type="ECO:0000256" key="9">
    <source>
        <dbReference type="RuleBase" id="RU004386"/>
    </source>
</evidence>
<dbReference type="InterPro" id="IPR023358">
    <property type="entry name" value="Peptidase_M18_dom2"/>
</dbReference>
<evidence type="ECO:0000256" key="4">
    <source>
        <dbReference type="ARBA" id="ARBA00022670"/>
    </source>
</evidence>
<evidence type="ECO:0000256" key="3">
    <source>
        <dbReference type="ARBA" id="ARBA00022438"/>
    </source>
</evidence>
<keyword evidence="8 9" id="KW-0482">Metalloprotease</keyword>
<dbReference type="InterPro" id="IPR001948">
    <property type="entry name" value="Peptidase_M18"/>
</dbReference>
<dbReference type="EC" id="3.4.11.-" evidence="10"/>
<keyword evidence="7 9" id="KW-0862">Zinc</keyword>
<dbReference type="PANTHER" id="PTHR28570:SF3">
    <property type="entry name" value="ASPARTYL AMINOPEPTIDASE"/>
    <property type="match status" value="1"/>
</dbReference>
<dbReference type="Proteomes" id="UP000035540">
    <property type="component" value="Chromosome"/>
</dbReference>
<dbReference type="Gene3D" id="3.40.630.10">
    <property type="entry name" value="Zn peptidases"/>
    <property type="match status" value="1"/>
</dbReference>
<evidence type="ECO:0000313" key="12">
    <source>
        <dbReference type="Proteomes" id="UP000035540"/>
    </source>
</evidence>
<proteinExistence type="inferred from homology"/>
<dbReference type="GO" id="GO:0004177">
    <property type="term" value="F:aminopeptidase activity"/>
    <property type="evidence" value="ECO:0007669"/>
    <property type="project" value="UniProtKB-KW"/>
</dbReference>
<protein>
    <recommendedName>
        <fullName evidence="10">M18 family aminopeptidase</fullName>
        <ecNumber evidence="10">3.4.11.-</ecNumber>
    </recommendedName>
</protein>
<reference evidence="11 12" key="1">
    <citation type="journal article" date="2015" name="Genome Announc.">
        <title>Complete Genome Sequence of the Type Strain Corynebacterium testudinoris DSM 44614, Recovered from Necrotic Lesions in the Mouth of a Tortoise.</title>
        <authorList>
            <person name="Ruckert C."/>
            <person name="Kriete M."/>
            <person name="Jaenicke S."/>
            <person name="Winkler A."/>
            <person name="Tauch A."/>
        </authorList>
    </citation>
    <scope>NUCLEOTIDE SEQUENCE [LARGE SCALE GENOMIC DNA]</scope>
    <source>
        <strain evidence="11 12">DSM 44614</strain>
    </source>
</reference>
<organism evidence="11 12">
    <name type="scientific">Corynebacterium testudinoris</name>
    <dbReference type="NCBI Taxonomy" id="136857"/>
    <lineage>
        <taxon>Bacteria</taxon>
        <taxon>Bacillati</taxon>
        <taxon>Actinomycetota</taxon>
        <taxon>Actinomycetes</taxon>
        <taxon>Mycobacteriales</taxon>
        <taxon>Corynebacteriaceae</taxon>
        <taxon>Corynebacterium</taxon>
    </lineage>
</organism>
<dbReference type="AlphaFoldDB" id="A0A0G3H7N5"/>
<dbReference type="GO" id="GO:0006508">
    <property type="term" value="P:proteolysis"/>
    <property type="evidence" value="ECO:0007669"/>
    <property type="project" value="UniProtKB-KW"/>
</dbReference>
<dbReference type="KEGG" id="cted:CTEST_06635"/>
<name>A0A0G3H7N5_9CORY</name>
<evidence type="ECO:0000256" key="10">
    <source>
        <dbReference type="RuleBase" id="RU004387"/>
    </source>
</evidence>
<dbReference type="Pfam" id="PF02127">
    <property type="entry name" value="Peptidase_M18"/>
    <property type="match status" value="1"/>
</dbReference>
<dbReference type="EMBL" id="CP011545">
    <property type="protein sequence ID" value="AKK08765.1"/>
    <property type="molecule type" value="Genomic_DNA"/>
</dbReference>
<keyword evidence="12" id="KW-1185">Reference proteome</keyword>
<dbReference type="PATRIC" id="fig|136857.5.peg.1319"/>
<dbReference type="GO" id="GO:0008237">
    <property type="term" value="F:metallopeptidase activity"/>
    <property type="evidence" value="ECO:0007669"/>
    <property type="project" value="UniProtKB-KW"/>
</dbReference>
<reference evidence="12" key="2">
    <citation type="submission" date="2015-05" db="EMBL/GenBank/DDBJ databases">
        <title>Complete genome sequence of Corynebacterium testudinoris DSM 44614, recovered from necrotic lesions in the mouth of a tortoise.</title>
        <authorList>
            <person name="Ruckert C."/>
            <person name="Albersmeier A."/>
            <person name="Winkler A."/>
            <person name="Tauch A."/>
        </authorList>
    </citation>
    <scope>NUCLEOTIDE SEQUENCE [LARGE SCALE GENOMIC DNA]</scope>
    <source>
        <strain evidence="12">DSM 44614</strain>
    </source>
</reference>
<evidence type="ECO:0000256" key="2">
    <source>
        <dbReference type="ARBA" id="ARBA00008290"/>
    </source>
</evidence>
<dbReference type="PANTHER" id="PTHR28570">
    <property type="entry name" value="ASPARTYL AMINOPEPTIDASE"/>
    <property type="match status" value="1"/>
</dbReference>